<evidence type="ECO:0000313" key="4">
    <source>
        <dbReference type="EMBL" id="TDX95025.1"/>
    </source>
</evidence>
<name>A0A3N0W4R2_9FLAO</name>
<dbReference type="Proteomes" id="UP000269375">
    <property type="component" value="Unassembled WGS sequence"/>
</dbReference>
<evidence type="ECO:0000259" key="2">
    <source>
        <dbReference type="Pfam" id="PF14028"/>
    </source>
</evidence>
<feature type="domain" description="Thiopeptide-type bacteriocin biosynthesis" evidence="2">
    <location>
        <begin position="740"/>
        <end position="1007"/>
    </location>
</feature>
<evidence type="ECO:0000259" key="1">
    <source>
        <dbReference type="Pfam" id="PF04738"/>
    </source>
</evidence>
<dbReference type="EMBL" id="SOQW01000001">
    <property type="protein sequence ID" value="TDX95025.1"/>
    <property type="molecule type" value="Genomic_DNA"/>
</dbReference>
<dbReference type="Pfam" id="PF14028">
    <property type="entry name" value="Lant_dehydr_C"/>
    <property type="match status" value="1"/>
</dbReference>
<dbReference type="EMBL" id="RJTX01000001">
    <property type="protein sequence ID" value="ROI00038.1"/>
    <property type="molecule type" value="Genomic_DNA"/>
</dbReference>
<gene>
    <name evidence="4" type="ORF">BCF50_0798</name>
    <name evidence="3" type="ORF">EGI05_03880</name>
</gene>
<dbReference type="Proteomes" id="UP000295709">
    <property type="component" value="Unassembled WGS sequence"/>
</dbReference>
<evidence type="ECO:0000313" key="5">
    <source>
        <dbReference type="Proteomes" id="UP000269375"/>
    </source>
</evidence>
<evidence type="ECO:0000313" key="6">
    <source>
        <dbReference type="Proteomes" id="UP000295709"/>
    </source>
</evidence>
<evidence type="ECO:0000313" key="3">
    <source>
        <dbReference type="EMBL" id="ROI00038.1"/>
    </source>
</evidence>
<dbReference type="Pfam" id="PF04738">
    <property type="entry name" value="Lant_dehydr_N"/>
    <property type="match status" value="1"/>
</dbReference>
<dbReference type="InterPro" id="IPR023809">
    <property type="entry name" value="Thiopep_bacteriocin_synth_dom"/>
</dbReference>
<dbReference type="NCBIfam" id="TIGR03891">
    <property type="entry name" value="thiopep_ocin"/>
    <property type="match status" value="1"/>
</dbReference>
<dbReference type="OrthoDB" id="1273722at2"/>
<sequence>MLLKTTDFFLLRTPGFSINNLFELNNHIQERDIHAVKKAFLNEEFLKAIYLSSRYFYRVAIKWLQEETSFDKEDKIFNTLYKYYSRICTRATPYGLFAGFSTGDISAGDTRIELGENHWNPQIRVDLLALRKIKDSIINNNENFKKIVYYPNNTIYKLNSMIRYVEWDKNYSYSISDIDANFILEKILQSAKEGITYDEIINIILEIEAEAPQEDIDAYIEFLFQNKILVDRLPPYLTDINDPVVELERQFNSYQIDSDRTKILKEIRHINNEINIDEIEKIYEENEDILHENLQLFQVDLKLNLTQNSINEKIIKKLTQAAVELKGIAVHKEVDEISTFHRKFYEKYEGEEIQLIKALDPQLGIGYGLQTSGNVEETPLLQNIFFSYPNKEIYQISPIVKRILTHYTDFLSAQNGKPIVLTKKDIDSCSINQEDKDLHETYYLFGEILSASPEKMDENNFKFFNKASAVSPNYNTVLSRFAYHDEKLRSRIQELSEGSSDVIYAEIINSSNDRLGNVSLRPNFYPYEIPYISETKEDKVKISIDDIMISIKNNEIVLRSKSLNKRIRPVMSTAYNYHLDQLSIIRFLGDIQYYNIYRGFRWEWGALEDSIYLPRVEYKEMILSEARWRLLKKAYTVSELKTKLSEYNIPRYCNIKELDNVLLLDTENEVCLTLLLAKLAKHDVVLYESFIESSFIRKENEKYAGEFVFPLVNDEKKEKTIVKEIEIPNDVRNFYPGEEWSYFKIYCSHKIGDQILTEVIQPFIQDISSTETPAKWFFIRYNDPENHIRFRINRKLDHPVIELFNLYAKKFLDQKLISKIQIDTYTREIERYLSFGIEDAEELFFYDSEAIQEFIRLSDSGDNENIRWMTAVVSIDMLLDDFKISSKDRLTIFENLYQQFLPEFVDVSTKEYLKGFKTSIDAQYRQYRYFFDEVIHEKDLSGIQYYIEPFIKRGIRTKNLLEKKKDISEEDLLQFLKNAIHMSLNRLFYTKARMYELLIYFFLFQSYKSKILRNGPAKKYAQ</sequence>
<reference evidence="3 5" key="1">
    <citation type="submission" date="2018-11" db="EMBL/GenBank/DDBJ databases">
        <title>Proposal to divide the Flavobacteriaceae and reorganize its genera based on Amino Acid Identity values calculated from whole genome sequences.</title>
        <authorList>
            <person name="Nicholson A.C."/>
            <person name="Gulvik C.A."/>
            <person name="Whitney A.M."/>
            <person name="Humrighouse B.W."/>
            <person name="Bell M."/>
            <person name="Holmes B."/>
            <person name="Steigerwalt A."/>
            <person name="Villarma A."/>
            <person name="Sheth M."/>
            <person name="Batra D."/>
            <person name="Pryor J."/>
            <person name="Bernardet J.-F."/>
            <person name="Hugo C."/>
            <person name="Kampfer P."/>
            <person name="Newman J."/>
            <person name="Mcquiston J.R."/>
        </authorList>
    </citation>
    <scope>NUCLEOTIDE SEQUENCE [LARGE SCALE GENOMIC DNA]</scope>
    <source>
        <strain evidence="3 5">DSM 15235</strain>
    </source>
</reference>
<organism evidence="3 5">
    <name type="scientific">Chryseobacterium daecheongense</name>
    <dbReference type="NCBI Taxonomy" id="192389"/>
    <lineage>
        <taxon>Bacteria</taxon>
        <taxon>Pseudomonadati</taxon>
        <taxon>Bacteroidota</taxon>
        <taxon>Flavobacteriia</taxon>
        <taxon>Flavobacteriales</taxon>
        <taxon>Weeksellaceae</taxon>
        <taxon>Chryseobacterium group</taxon>
        <taxon>Chryseobacterium</taxon>
    </lineage>
</organism>
<dbReference type="AlphaFoldDB" id="A0A3N0W4R2"/>
<keyword evidence="6" id="KW-1185">Reference proteome</keyword>
<comment type="caution">
    <text evidence="3">The sequence shown here is derived from an EMBL/GenBank/DDBJ whole genome shotgun (WGS) entry which is preliminary data.</text>
</comment>
<dbReference type="RefSeq" id="WP_123261740.1">
    <property type="nucleotide sequence ID" value="NZ_RJTX01000001.1"/>
</dbReference>
<protein>
    <submittedName>
        <fullName evidence="4">Thiopeptide-type bacteriocin biosynthesis protein</fullName>
    </submittedName>
</protein>
<feature type="domain" description="Lantibiotic dehydratase N-terminal" evidence="1">
    <location>
        <begin position="42"/>
        <end position="675"/>
    </location>
</feature>
<accession>A0A3N0W4R2</accession>
<dbReference type="InterPro" id="IPR006827">
    <property type="entry name" value="Lant_deHydtase_N"/>
</dbReference>
<proteinExistence type="predicted"/>
<reference evidence="4 6" key="2">
    <citation type="submission" date="2019-03" db="EMBL/GenBank/DDBJ databases">
        <title>Genomic Encyclopedia of Archaeal and Bacterial Type Strains, Phase II (KMG-II): from individual species to whole genera.</title>
        <authorList>
            <person name="Goeker M."/>
        </authorList>
    </citation>
    <scope>NUCLEOTIDE SEQUENCE [LARGE SCALE GENOMIC DNA]</scope>
    <source>
        <strain evidence="4 6">DSM 15235</strain>
    </source>
</reference>